<comment type="subcellular location">
    <subcellularLocation>
        <location evidence="1">Membrane</location>
    </subcellularLocation>
</comment>
<evidence type="ECO:0000256" key="10">
    <source>
        <dbReference type="ARBA" id="ARBA00043668"/>
    </source>
</evidence>
<dbReference type="SUPFAM" id="SSF53254">
    <property type="entry name" value="Phosphoglycerate mutase-like"/>
    <property type="match status" value="1"/>
</dbReference>
<evidence type="ECO:0000256" key="3">
    <source>
        <dbReference type="ARBA" id="ARBA00012976"/>
    </source>
</evidence>
<protein>
    <recommendedName>
        <fullName evidence="5">Multiple inositol polyphosphate phosphatase 1</fullName>
        <ecNumber evidence="4">3.1.3.62</ecNumber>
        <ecNumber evidence="3">3.1.3.80</ecNumber>
    </recommendedName>
    <alternativeName>
        <fullName evidence="9">2,3-bisphosphoglycerate 3-phosphatase</fullName>
    </alternativeName>
</protein>
<dbReference type="GO" id="GO:0034417">
    <property type="term" value="F:bisphosphoglycerate 3-phosphatase activity"/>
    <property type="evidence" value="ECO:0007669"/>
    <property type="project" value="UniProtKB-EC"/>
</dbReference>
<feature type="chain" id="PRO_5043428943" description="Multiple inositol polyphosphate phosphatase 1" evidence="14">
    <location>
        <begin position="29"/>
        <end position="326"/>
    </location>
</feature>
<dbReference type="AlphaFoldDB" id="A0AAV7XSK2"/>
<evidence type="ECO:0000256" key="1">
    <source>
        <dbReference type="ARBA" id="ARBA00004370"/>
    </source>
</evidence>
<sequence>MTSLRITHGEMLPALALALLSALAVASGQDDQYCLARDHYPYLYFGTKTAYERVYDHKDSPQNVPYCRPLSLWLMARPGTRSPDSDLILKMQDLYGLRNQIRRNHEEGRHAGRLCPEDLAALAHWHLNVTEDRALVLTGQGQADLSFLAKRLQRRLPELFNSTYSPGRYKFRYTKAQRTQESAEAFASGLFGNEVEMPAAMDKDPLLQFDELCPAWRQDQPRALKEVELFESGPEMAQTLARVSRRLGFAYNLSLDNVDLMWEMCRYDKAWRYVSLSAWCAAFTEDDLKVMEYRADLQYYYSYSYGNTLNAKLGCPPVKDMMDHFA</sequence>
<organism evidence="15 16">
    <name type="scientific">Megalurothrips usitatus</name>
    <name type="common">bean blossom thrips</name>
    <dbReference type="NCBI Taxonomy" id="439358"/>
    <lineage>
        <taxon>Eukaryota</taxon>
        <taxon>Metazoa</taxon>
        <taxon>Ecdysozoa</taxon>
        <taxon>Arthropoda</taxon>
        <taxon>Hexapoda</taxon>
        <taxon>Insecta</taxon>
        <taxon>Pterygota</taxon>
        <taxon>Neoptera</taxon>
        <taxon>Paraneoptera</taxon>
        <taxon>Thysanoptera</taxon>
        <taxon>Terebrantia</taxon>
        <taxon>Thripoidea</taxon>
        <taxon>Thripidae</taxon>
        <taxon>Megalurothrips</taxon>
    </lineage>
</organism>
<keyword evidence="8" id="KW-0472">Membrane</keyword>
<dbReference type="EC" id="3.1.3.62" evidence="4"/>
<evidence type="ECO:0000256" key="8">
    <source>
        <dbReference type="ARBA" id="ARBA00023136"/>
    </source>
</evidence>
<evidence type="ECO:0000256" key="6">
    <source>
        <dbReference type="ARBA" id="ARBA00022729"/>
    </source>
</evidence>
<keyword evidence="6 14" id="KW-0732">Signal</keyword>
<dbReference type="GO" id="GO:0003993">
    <property type="term" value="F:acid phosphatase activity"/>
    <property type="evidence" value="ECO:0007669"/>
    <property type="project" value="TreeGrafter"/>
</dbReference>
<dbReference type="Pfam" id="PF00328">
    <property type="entry name" value="His_Phos_2"/>
    <property type="match status" value="1"/>
</dbReference>
<reference evidence="15" key="1">
    <citation type="submission" date="2022-12" db="EMBL/GenBank/DDBJ databases">
        <title>Chromosome-level genome assembly of the bean flower thrips Megalurothrips usitatus.</title>
        <authorList>
            <person name="Ma L."/>
            <person name="Liu Q."/>
            <person name="Li H."/>
            <person name="Cai W."/>
        </authorList>
    </citation>
    <scope>NUCLEOTIDE SEQUENCE</scope>
    <source>
        <strain evidence="15">Cailab_2022a</strain>
    </source>
</reference>
<evidence type="ECO:0000256" key="7">
    <source>
        <dbReference type="ARBA" id="ARBA00022801"/>
    </source>
</evidence>
<dbReference type="InterPro" id="IPR000560">
    <property type="entry name" value="His_Pase_clade-2"/>
</dbReference>
<dbReference type="CDD" id="cd07061">
    <property type="entry name" value="HP_HAP_like"/>
    <property type="match status" value="1"/>
</dbReference>
<comment type="catalytic activity">
    <reaction evidence="10">
        <text>1D-myo-inositol 1,2,5,6-tetrakisphosphate + H2O = 1D-myo-inositol 1,2,6-trisphosphate + phosphate</text>
        <dbReference type="Rhea" id="RHEA:77119"/>
        <dbReference type="ChEBI" id="CHEBI:15377"/>
        <dbReference type="ChEBI" id="CHEBI:43474"/>
        <dbReference type="ChEBI" id="CHEBI:195535"/>
        <dbReference type="ChEBI" id="CHEBI:195537"/>
        <dbReference type="EC" id="3.1.3.62"/>
    </reaction>
    <physiologicalReaction direction="left-to-right" evidence="10">
        <dbReference type="Rhea" id="RHEA:77120"/>
    </physiologicalReaction>
</comment>
<dbReference type="GO" id="GO:0016020">
    <property type="term" value="C:membrane"/>
    <property type="evidence" value="ECO:0007669"/>
    <property type="project" value="UniProtKB-SubCell"/>
</dbReference>
<comment type="catalytic activity">
    <reaction evidence="13">
        <text>(2R)-2,3-bisphosphoglycerate + H2O = (2R)-2-phosphoglycerate + phosphate</text>
        <dbReference type="Rhea" id="RHEA:27381"/>
        <dbReference type="ChEBI" id="CHEBI:15377"/>
        <dbReference type="ChEBI" id="CHEBI:43474"/>
        <dbReference type="ChEBI" id="CHEBI:58248"/>
        <dbReference type="ChEBI" id="CHEBI:58289"/>
        <dbReference type="EC" id="3.1.3.80"/>
    </reaction>
    <physiologicalReaction direction="left-to-right" evidence="13">
        <dbReference type="Rhea" id="RHEA:27382"/>
    </physiologicalReaction>
</comment>
<dbReference type="Gene3D" id="3.40.50.1240">
    <property type="entry name" value="Phosphoglycerate mutase-like"/>
    <property type="match status" value="1"/>
</dbReference>
<accession>A0AAV7XSK2</accession>
<dbReference type="PANTHER" id="PTHR20963">
    <property type="entry name" value="MULTIPLE INOSITOL POLYPHOSPHATE PHOSPHATASE-RELATED"/>
    <property type="match status" value="1"/>
</dbReference>
<dbReference type="Proteomes" id="UP001075354">
    <property type="component" value="Chromosome 6"/>
</dbReference>
<feature type="signal peptide" evidence="14">
    <location>
        <begin position="1"/>
        <end position="28"/>
    </location>
</feature>
<dbReference type="EC" id="3.1.3.80" evidence="3"/>
<evidence type="ECO:0000256" key="4">
    <source>
        <dbReference type="ARBA" id="ARBA00013040"/>
    </source>
</evidence>
<keyword evidence="16" id="KW-1185">Reference proteome</keyword>
<name>A0AAV7XSK2_9NEOP</name>
<comment type="catalytic activity">
    <reaction evidence="11">
        <text>1D-myo-inositol 1,2,4,5,6-pentakisphosphate + H2O = 1D-myo-inositol 1,2,5,6-tetrakisphosphate + phosphate</text>
        <dbReference type="Rhea" id="RHEA:77115"/>
        <dbReference type="ChEBI" id="CHEBI:15377"/>
        <dbReference type="ChEBI" id="CHEBI:43474"/>
        <dbReference type="ChEBI" id="CHEBI:57798"/>
        <dbReference type="ChEBI" id="CHEBI:195535"/>
        <dbReference type="EC" id="3.1.3.62"/>
    </reaction>
    <physiologicalReaction direction="left-to-right" evidence="11">
        <dbReference type="Rhea" id="RHEA:77116"/>
    </physiologicalReaction>
</comment>
<dbReference type="GO" id="GO:0052745">
    <property type="term" value="F:inositol phosphate phosphatase activity"/>
    <property type="evidence" value="ECO:0007669"/>
    <property type="project" value="TreeGrafter"/>
</dbReference>
<evidence type="ECO:0000256" key="12">
    <source>
        <dbReference type="ARBA" id="ARBA00043691"/>
    </source>
</evidence>
<comment type="catalytic activity">
    <reaction evidence="12">
        <text>1D-myo-inositol hexakisphosphate + H2O = 1D-myo-inositol 1,2,4,5,6-pentakisphosphate + phosphate</text>
        <dbReference type="Rhea" id="RHEA:16989"/>
        <dbReference type="ChEBI" id="CHEBI:15377"/>
        <dbReference type="ChEBI" id="CHEBI:43474"/>
        <dbReference type="ChEBI" id="CHEBI:57798"/>
        <dbReference type="ChEBI" id="CHEBI:58130"/>
        <dbReference type="EC" id="3.1.3.62"/>
    </reaction>
    <physiologicalReaction direction="left-to-right" evidence="12">
        <dbReference type="Rhea" id="RHEA:16990"/>
    </physiologicalReaction>
</comment>
<evidence type="ECO:0000313" key="16">
    <source>
        <dbReference type="Proteomes" id="UP001075354"/>
    </source>
</evidence>
<dbReference type="EMBL" id="JAPTSV010000006">
    <property type="protein sequence ID" value="KAJ1526717.1"/>
    <property type="molecule type" value="Genomic_DNA"/>
</dbReference>
<comment type="caution">
    <text evidence="15">The sequence shown here is derived from an EMBL/GenBank/DDBJ whole genome shotgun (WGS) entry which is preliminary data.</text>
</comment>
<comment type="similarity">
    <text evidence="2">Belongs to the histidine acid phosphatase family. MINPP1 subfamily.</text>
</comment>
<dbReference type="PANTHER" id="PTHR20963:SF8">
    <property type="entry name" value="MULTIPLE INOSITOL POLYPHOSPHATE PHOSPHATASE 1"/>
    <property type="match status" value="1"/>
</dbReference>
<evidence type="ECO:0000313" key="15">
    <source>
        <dbReference type="EMBL" id="KAJ1526717.1"/>
    </source>
</evidence>
<evidence type="ECO:0000256" key="14">
    <source>
        <dbReference type="SAM" id="SignalP"/>
    </source>
</evidence>
<evidence type="ECO:0000256" key="11">
    <source>
        <dbReference type="ARBA" id="ARBA00043671"/>
    </source>
</evidence>
<proteinExistence type="inferred from homology"/>
<evidence type="ECO:0000256" key="2">
    <source>
        <dbReference type="ARBA" id="ARBA00008422"/>
    </source>
</evidence>
<keyword evidence="7" id="KW-0378">Hydrolase</keyword>
<gene>
    <name evidence="15" type="ORF">ONE63_008297</name>
</gene>
<evidence type="ECO:0000256" key="9">
    <source>
        <dbReference type="ARBA" id="ARBA00031642"/>
    </source>
</evidence>
<dbReference type="InterPro" id="IPR029033">
    <property type="entry name" value="His_PPase_superfam"/>
</dbReference>
<evidence type="ECO:0000256" key="5">
    <source>
        <dbReference type="ARBA" id="ARBA00018097"/>
    </source>
</evidence>
<evidence type="ECO:0000256" key="13">
    <source>
        <dbReference type="ARBA" id="ARBA00043832"/>
    </source>
</evidence>